<accession>A0A150NZM3</accession>
<dbReference type="PANTHER" id="PTHR34584:SF1">
    <property type="entry name" value="NA(+)_H(+) ANTIPORTER SUBUNIT E1"/>
    <property type="match status" value="1"/>
</dbReference>
<feature type="transmembrane region" description="Helical" evidence="7">
    <location>
        <begin position="47"/>
        <end position="64"/>
    </location>
</feature>
<dbReference type="EMBL" id="JELX01004475">
    <property type="protein sequence ID" value="KYF47748.1"/>
    <property type="molecule type" value="Genomic_DNA"/>
</dbReference>
<evidence type="ECO:0000256" key="5">
    <source>
        <dbReference type="ARBA" id="ARBA00022989"/>
    </source>
</evidence>
<keyword evidence="3" id="KW-1003">Cell membrane</keyword>
<keyword evidence="4 7" id="KW-0812">Transmembrane</keyword>
<evidence type="ECO:0000256" key="3">
    <source>
        <dbReference type="ARBA" id="ARBA00022475"/>
    </source>
</evidence>
<keyword evidence="5 7" id="KW-1133">Transmembrane helix</keyword>
<evidence type="ECO:0000313" key="9">
    <source>
        <dbReference type="Proteomes" id="UP000075604"/>
    </source>
</evidence>
<sequence>MRALVLNLFLAIIWVTLLGRVTAGGLVFGFLLGYLLLFGLRRLLGPTTYFEKLPGVLSFLLFYAREMVRANIRVARDVISIRRKSRPGIVAVPLDLTTDLEITVLTNLLALTPGTFGLDVSSDRTVLFVHAMFVDSADALRATIKNDLERRVKELFR</sequence>
<evidence type="ECO:0000313" key="8">
    <source>
        <dbReference type="EMBL" id="KYF47748.1"/>
    </source>
</evidence>
<evidence type="ECO:0000256" key="2">
    <source>
        <dbReference type="ARBA" id="ARBA00006228"/>
    </source>
</evidence>
<dbReference type="InterPro" id="IPR002758">
    <property type="entry name" value="Cation_antiport_E"/>
</dbReference>
<dbReference type="GO" id="GO:0005886">
    <property type="term" value="C:plasma membrane"/>
    <property type="evidence" value="ECO:0007669"/>
    <property type="project" value="UniProtKB-SubCell"/>
</dbReference>
<evidence type="ECO:0000256" key="4">
    <source>
        <dbReference type="ARBA" id="ARBA00022692"/>
    </source>
</evidence>
<dbReference type="PANTHER" id="PTHR34584">
    <property type="entry name" value="NA(+)/H(+) ANTIPORTER SUBUNIT E1"/>
    <property type="match status" value="1"/>
</dbReference>
<name>A0A150NZM3_SORCE</name>
<protein>
    <submittedName>
        <fullName evidence="8">Cation:proton antiporter</fullName>
    </submittedName>
</protein>
<evidence type="ECO:0000256" key="6">
    <source>
        <dbReference type="ARBA" id="ARBA00023136"/>
    </source>
</evidence>
<evidence type="ECO:0000256" key="7">
    <source>
        <dbReference type="SAM" id="Phobius"/>
    </source>
</evidence>
<dbReference type="PIRSF" id="PIRSF019239">
    <property type="entry name" value="MrpE"/>
    <property type="match status" value="1"/>
</dbReference>
<evidence type="ECO:0000256" key="1">
    <source>
        <dbReference type="ARBA" id="ARBA00004651"/>
    </source>
</evidence>
<reference evidence="8 9" key="1">
    <citation type="submission" date="2014-02" db="EMBL/GenBank/DDBJ databases">
        <title>The small core and large imbalanced accessory genome model reveals a collaborative survival strategy of Sorangium cellulosum strains in nature.</title>
        <authorList>
            <person name="Han K."/>
            <person name="Peng R."/>
            <person name="Blom J."/>
            <person name="Li Y.-Z."/>
        </authorList>
    </citation>
    <scope>NUCLEOTIDE SEQUENCE [LARGE SCALE GENOMIC DNA]</scope>
    <source>
        <strain evidence="8 9">So0157-18</strain>
    </source>
</reference>
<gene>
    <name evidence="8" type="ORF">BE04_02165</name>
</gene>
<dbReference type="Proteomes" id="UP000075604">
    <property type="component" value="Unassembled WGS sequence"/>
</dbReference>
<comment type="subcellular location">
    <subcellularLocation>
        <location evidence="1">Cell membrane</location>
        <topology evidence="1">Multi-pass membrane protein</topology>
    </subcellularLocation>
</comment>
<comment type="similarity">
    <text evidence="2">Belongs to the CPA3 antiporters (TC 2.A.63) subunit E family.</text>
</comment>
<proteinExistence type="inferred from homology"/>
<dbReference type="Pfam" id="PF01899">
    <property type="entry name" value="MNHE"/>
    <property type="match status" value="1"/>
</dbReference>
<dbReference type="AlphaFoldDB" id="A0A150NZM3"/>
<comment type="caution">
    <text evidence="8">The sequence shown here is derived from an EMBL/GenBank/DDBJ whole genome shotgun (WGS) entry which is preliminary data.</text>
</comment>
<keyword evidence="6 7" id="KW-0472">Membrane</keyword>
<dbReference type="GO" id="GO:0008324">
    <property type="term" value="F:monoatomic cation transmembrane transporter activity"/>
    <property type="evidence" value="ECO:0007669"/>
    <property type="project" value="InterPro"/>
</dbReference>
<organism evidence="8 9">
    <name type="scientific">Sorangium cellulosum</name>
    <name type="common">Polyangium cellulosum</name>
    <dbReference type="NCBI Taxonomy" id="56"/>
    <lineage>
        <taxon>Bacteria</taxon>
        <taxon>Pseudomonadati</taxon>
        <taxon>Myxococcota</taxon>
        <taxon>Polyangia</taxon>
        <taxon>Polyangiales</taxon>
        <taxon>Polyangiaceae</taxon>
        <taxon>Sorangium</taxon>
    </lineage>
</organism>